<keyword evidence="2" id="KW-1185">Reference proteome</keyword>
<dbReference type="Proteomes" id="UP000308267">
    <property type="component" value="Unassembled WGS sequence"/>
</dbReference>
<dbReference type="EMBL" id="SJOL01008381">
    <property type="protein sequence ID" value="TGZ60438.1"/>
    <property type="molecule type" value="Genomic_DNA"/>
</dbReference>
<organism evidence="1 2">
    <name type="scientific">Opisthorchis felineus</name>
    <dbReference type="NCBI Taxonomy" id="147828"/>
    <lineage>
        <taxon>Eukaryota</taxon>
        <taxon>Metazoa</taxon>
        <taxon>Spiralia</taxon>
        <taxon>Lophotrochozoa</taxon>
        <taxon>Platyhelminthes</taxon>
        <taxon>Trematoda</taxon>
        <taxon>Digenea</taxon>
        <taxon>Opisthorchiida</taxon>
        <taxon>Opisthorchiata</taxon>
        <taxon>Opisthorchiidae</taxon>
        <taxon>Opisthorchis</taxon>
    </lineage>
</organism>
<gene>
    <name evidence="1" type="ORF">CRM22_008530</name>
</gene>
<evidence type="ECO:0000313" key="2">
    <source>
        <dbReference type="Proteomes" id="UP000308267"/>
    </source>
</evidence>
<reference evidence="1 2" key="1">
    <citation type="journal article" date="2019" name="BMC Genomics">
        <title>New insights from Opisthorchis felineus genome: update on genomics of the epidemiologically important liver flukes.</title>
        <authorList>
            <person name="Ershov N.I."/>
            <person name="Mordvinov V.A."/>
            <person name="Prokhortchouk E.B."/>
            <person name="Pakharukova M.Y."/>
            <person name="Gunbin K.V."/>
            <person name="Ustyantsev K."/>
            <person name="Genaev M.A."/>
            <person name="Blinov A.G."/>
            <person name="Mazur A."/>
            <person name="Boulygina E."/>
            <person name="Tsygankova S."/>
            <person name="Khrameeva E."/>
            <person name="Chekanov N."/>
            <person name="Fan G."/>
            <person name="Xiao A."/>
            <person name="Zhang H."/>
            <person name="Xu X."/>
            <person name="Yang H."/>
            <person name="Solovyev V."/>
            <person name="Lee S.M."/>
            <person name="Liu X."/>
            <person name="Afonnikov D.A."/>
            <person name="Skryabin K.G."/>
        </authorList>
    </citation>
    <scope>NUCLEOTIDE SEQUENCE [LARGE SCALE GENOMIC DNA]</scope>
    <source>
        <strain evidence="1">AK-0245</strain>
        <tissue evidence="1">Whole organism</tissue>
    </source>
</reference>
<name>A0A4S2LIP5_OPIFE</name>
<accession>A0A4S2LIP5</accession>
<protein>
    <submittedName>
        <fullName evidence="1">Uncharacterized protein</fullName>
    </submittedName>
</protein>
<evidence type="ECO:0000313" key="1">
    <source>
        <dbReference type="EMBL" id="TGZ60438.1"/>
    </source>
</evidence>
<proteinExistence type="predicted"/>
<comment type="caution">
    <text evidence="1">The sequence shown here is derived from an EMBL/GenBank/DDBJ whole genome shotgun (WGS) entry which is preliminary data.</text>
</comment>
<dbReference type="AlphaFoldDB" id="A0A4S2LIP5"/>
<sequence length="107" mass="11798">MDVTTGLSLAVNITNGQYVAYILMGSCLEFGQPGPQKTSANVNDVYLRSAGLRQRIGACQKSDRIYGGFMDGSNFVIFVLHITRKIIKGNSVDLSLKYARNFKRSMV</sequence>